<evidence type="ECO:0000313" key="2">
    <source>
        <dbReference type="Proteomes" id="UP000664940"/>
    </source>
</evidence>
<gene>
    <name evidence="1" type="ORF">HJG60_010042</name>
</gene>
<protein>
    <submittedName>
        <fullName evidence="1">Uncharacterized protein</fullName>
    </submittedName>
</protein>
<comment type="caution">
    <text evidence="1">The sequence shown here is derived from an EMBL/GenBank/DDBJ whole genome shotgun (WGS) entry which is preliminary data.</text>
</comment>
<dbReference type="EMBL" id="JABVXQ010000003">
    <property type="protein sequence ID" value="KAF6119556.1"/>
    <property type="molecule type" value="Genomic_DNA"/>
</dbReference>
<name>A0A834EJW0_9CHIR</name>
<reference evidence="1 2" key="1">
    <citation type="journal article" date="2020" name="Nature">
        <title>Six reference-quality genomes reveal evolution of bat adaptations.</title>
        <authorList>
            <person name="Jebb D."/>
            <person name="Huang Z."/>
            <person name="Pippel M."/>
            <person name="Hughes G.M."/>
            <person name="Lavrichenko K."/>
            <person name="Devanna P."/>
            <person name="Winkler S."/>
            <person name="Jermiin L.S."/>
            <person name="Skirmuntt E.C."/>
            <person name="Katzourakis A."/>
            <person name="Burkitt-Gray L."/>
            <person name="Ray D.A."/>
            <person name="Sullivan K.A.M."/>
            <person name="Roscito J.G."/>
            <person name="Kirilenko B.M."/>
            <person name="Davalos L.M."/>
            <person name="Corthals A.P."/>
            <person name="Power M.L."/>
            <person name="Jones G."/>
            <person name="Ransome R.D."/>
            <person name="Dechmann D.K.N."/>
            <person name="Locatelli A.G."/>
            <person name="Puechmaille S.J."/>
            <person name="Fedrigo O."/>
            <person name="Jarvis E.D."/>
            <person name="Hiller M."/>
            <person name="Vernes S.C."/>
            <person name="Myers E.W."/>
            <person name="Teeling E.C."/>
        </authorList>
    </citation>
    <scope>NUCLEOTIDE SEQUENCE [LARGE SCALE GENOMIC DNA]</scope>
    <source>
        <strain evidence="1">Bat1K_MPI-CBG_1</strain>
    </source>
</reference>
<dbReference type="AlphaFoldDB" id="A0A834EJW0"/>
<evidence type="ECO:0000313" key="1">
    <source>
        <dbReference type="EMBL" id="KAF6119556.1"/>
    </source>
</evidence>
<proteinExistence type="predicted"/>
<organism evidence="1 2">
    <name type="scientific">Phyllostomus discolor</name>
    <name type="common">pale spear-nosed bat</name>
    <dbReference type="NCBI Taxonomy" id="89673"/>
    <lineage>
        <taxon>Eukaryota</taxon>
        <taxon>Metazoa</taxon>
        <taxon>Chordata</taxon>
        <taxon>Craniata</taxon>
        <taxon>Vertebrata</taxon>
        <taxon>Euteleostomi</taxon>
        <taxon>Mammalia</taxon>
        <taxon>Eutheria</taxon>
        <taxon>Laurasiatheria</taxon>
        <taxon>Chiroptera</taxon>
        <taxon>Yangochiroptera</taxon>
        <taxon>Phyllostomidae</taxon>
        <taxon>Phyllostominae</taxon>
        <taxon>Phyllostomus</taxon>
    </lineage>
</organism>
<sequence length="173" mass="20127">MHVQEALASSRVQSWQHPSTPSVRVPRRPLLPQMEVTSRCCLCEQGNTQKEKAFESVRWKCLRKEREKPEIIFYFFRTIIATHRNLQCLFICFCLFQTIPPLLPTPDLLKRYQVNAKGHFRNSSELPKRKPVPPARFLQLIQEDTGRRDAAALALELHSHSSLMALKCIIMQM</sequence>
<dbReference type="Proteomes" id="UP000664940">
    <property type="component" value="Unassembled WGS sequence"/>
</dbReference>
<accession>A0A834EJW0</accession>